<feature type="region of interest" description="Disordered" evidence="9">
    <location>
        <begin position="241"/>
        <end position="266"/>
    </location>
</feature>
<keyword evidence="7" id="KW-0539">Nucleus</keyword>
<dbReference type="PANTHER" id="PTHR45801">
    <property type="entry name" value="OS07G0101800 PROTEIN"/>
    <property type="match status" value="1"/>
</dbReference>
<accession>A0A3L6QTG4</accession>
<dbReference type="GO" id="GO:0005634">
    <property type="term" value="C:nucleus"/>
    <property type="evidence" value="ECO:0007669"/>
    <property type="project" value="UniProtKB-SubCell"/>
</dbReference>
<evidence type="ECO:0000313" key="12">
    <source>
        <dbReference type="Proteomes" id="UP000275267"/>
    </source>
</evidence>
<dbReference type="InterPro" id="IPR036236">
    <property type="entry name" value="Znf_C2H2_sf"/>
</dbReference>
<keyword evidence="5" id="KW-0805">Transcription regulation</keyword>
<dbReference type="PROSITE" id="PS00028">
    <property type="entry name" value="ZINC_FINGER_C2H2_1"/>
    <property type="match status" value="1"/>
</dbReference>
<feature type="compositionally biased region" description="Polar residues" evidence="9">
    <location>
        <begin position="253"/>
        <end position="262"/>
    </location>
</feature>
<evidence type="ECO:0000259" key="10">
    <source>
        <dbReference type="PROSITE" id="PS50157"/>
    </source>
</evidence>
<reference evidence="12" key="1">
    <citation type="journal article" date="2019" name="Nat. Commun.">
        <title>The genome of broomcorn millet.</title>
        <authorList>
            <person name="Zou C."/>
            <person name="Miki D."/>
            <person name="Li D."/>
            <person name="Tang Q."/>
            <person name="Xiao L."/>
            <person name="Rajput S."/>
            <person name="Deng P."/>
            <person name="Jia W."/>
            <person name="Huang R."/>
            <person name="Zhang M."/>
            <person name="Sun Y."/>
            <person name="Hu J."/>
            <person name="Fu X."/>
            <person name="Schnable P.S."/>
            <person name="Li F."/>
            <person name="Zhang H."/>
            <person name="Feng B."/>
            <person name="Zhu X."/>
            <person name="Liu R."/>
            <person name="Schnable J.C."/>
            <person name="Zhu J.-K."/>
            <person name="Zhang H."/>
        </authorList>
    </citation>
    <scope>NUCLEOTIDE SEQUENCE [LARGE SCALE GENOMIC DNA]</scope>
</reference>
<evidence type="ECO:0000256" key="3">
    <source>
        <dbReference type="ARBA" id="ARBA00022771"/>
    </source>
</evidence>
<evidence type="ECO:0000256" key="8">
    <source>
        <dbReference type="PROSITE-ProRule" id="PRU00042"/>
    </source>
</evidence>
<keyword evidence="4" id="KW-0862">Zinc</keyword>
<dbReference type="AlphaFoldDB" id="A0A3L6QTG4"/>
<gene>
    <name evidence="11" type="ORF">C2845_PM04G01100</name>
</gene>
<evidence type="ECO:0000256" key="5">
    <source>
        <dbReference type="ARBA" id="ARBA00023015"/>
    </source>
</evidence>
<comment type="subcellular location">
    <subcellularLocation>
        <location evidence="1">Nucleus</location>
    </subcellularLocation>
</comment>
<evidence type="ECO:0000256" key="9">
    <source>
        <dbReference type="SAM" id="MobiDB-lite"/>
    </source>
</evidence>
<evidence type="ECO:0000256" key="2">
    <source>
        <dbReference type="ARBA" id="ARBA00022723"/>
    </source>
</evidence>
<evidence type="ECO:0000256" key="1">
    <source>
        <dbReference type="ARBA" id="ARBA00004123"/>
    </source>
</evidence>
<evidence type="ECO:0000256" key="6">
    <source>
        <dbReference type="ARBA" id="ARBA00023163"/>
    </source>
</evidence>
<dbReference type="InterPro" id="IPR052426">
    <property type="entry name" value="Plant_dev_regulator"/>
</dbReference>
<keyword evidence="12" id="KW-1185">Reference proteome</keyword>
<dbReference type="Pfam" id="PF13912">
    <property type="entry name" value="zf-C2H2_6"/>
    <property type="match status" value="1"/>
</dbReference>
<dbReference type="OrthoDB" id="1708403at2759"/>
<dbReference type="SUPFAM" id="SSF57667">
    <property type="entry name" value="beta-beta-alpha zinc fingers"/>
    <property type="match status" value="1"/>
</dbReference>
<evidence type="ECO:0000256" key="4">
    <source>
        <dbReference type="ARBA" id="ARBA00022833"/>
    </source>
</evidence>
<dbReference type="EMBL" id="PQIB02000011">
    <property type="protein sequence ID" value="RLM86371.1"/>
    <property type="molecule type" value="Genomic_DNA"/>
</dbReference>
<dbReference type="GO" id="GO:0008270">
    <property type="term" value="F:zinc ion binding"/>
    <property type="evidence" value="ECO:0007669"/>
    <property type="project" value="UniProtKB-KW"/>
</dbReference>
<proteinExistence type="predicted"/>
<keyword evidence="2" id="KW-0479">Metal-binding</keyword>
<sequence>MEQMAKYYWAMLGARTAAAAATSSSLRSWPPPAHHAGEPSWEELAFAQDAAGHLGGCVWPPRSYTCTFCRREFRSAQALGGHMNVHRRDRARLRQCASPDHEAIIQDAQNKQQQYPSIAVPPPADHHQLLQPQPKAVLISAPKSTTCCDHEAACNKAKGAVISTTTTSPSYISTIIKESKNKVVISIPAAATAGSKQALDQIDDEEEEEEIVAERRTRRRVVYQQPEAFFFLRPLVSSKGVEQHDAKVPKVITSPSPNSSLHQLAGRQEVDLELRLGSSSPKLK</sequence>
<evidence type="ECO:0000313" key="11">
    <source>
        <dbReference type="EMBL" id="RLM86371.1"/>
    </source>
</evidence>
<dbReference type="STRING" id="4540.A0A3L6QTG4"/>
<organism evidence="11 12">
    <name type="scientific">Panicum miliaceum</name>
    <name type="common">Proso millet</name>
    <name type="synonym">Broomcorn millet</name>
    <dbReference type="NCBI Taxonomy" id="4540"/>
    <lineage>
        <taxon>Eukaryota</taxon>
        <taxon>Viridiplantae</taxon>
        <taxon>Streptophyta</taxon>
        <taxon>Embryophyta</taxon>
        <taxon>Tracheophyta</taxon>
        <taxon>Spermatophyta</taxon>
        <taxon>Magnoliopsida</taxon>
        <taxon>Liliopsida</taxon>
        <taxon>Poales</taxon>
        <taxon>Poaceae</taxon>
        <taxon>PACMAD clade</taxon>
        <taxon>Panicoideae</taxon>
        <taxon>Panicodae</taxon>
        <taxon>Paniceae</taxon>
        <taxon>Panicinae</taxon>
        <taxon>Panicum</taxon>
        <taxon>Panicum sect. Panicum</taxon>
    </lineage>
</organism>
<comment type="caution">
    <text evidence="11">The sequence shown here is derived from an EMBL/GenBank/DDBJ whole genome shotgun (WGS) entry which is preliminary data.</text>
</comment>
<dbReference type="SMART" id="SM00355">
    <property type="entry name" value="ZnF_C2H2"/>
    <property type="match status" value="1"/>
</dbReference>
<feature type="domain" description="C2H2-type" evidence="10">
    <location>
        <begin position="64"/>
        <end position="91"/>
    </location>
</feature>
<keyword evidence="6" id="KW-0804">Transcription</keyword>
<dbReference type="Proteomes" id="UP000275267">
    <property type="component" value="Unassembled WGS sequence"/>
</dbReference>
<dbReference type="Gene3D" id="3.30.160.60">
    <property type="entry name" value="Classic Zinc Finger"/>
    <property type="match status" value="1"/>
</dbReference>
<evidence type="ECO:0000256" key="7">
    <source>
        <dbReference type="ARBA" id="ARBA00023242"/>
    </source>
</evidence>
<dbReference type="PROSITE" id="PS50157">
    <property type="entry name" value="ZINC_FINGER_C2H2_2"/>
    <property type="match status" value="1"/>
</dbReference>
<name>A0A3L6QTG4_PANMI</name>
<keyword evidence="3 8" id="KW-0863">Zinc-finger</keyword>
<dbReference type="InterPro" id="IPR013087">
    <property type="entry name" value="Znf_C2H2_type"/>
</dbReference>
<protein>
    <submittedName>
        <fullName evidence="11">Transcriptional regulator RABBIT EARS</fullName>
    </submittedName>
</protein>
<dbReference type="PANTHER" id="PTHR45801:SF110">
    <property type="entry name" value="TRANSCRIPTIONAL REGULATOR SUPERMAN"/>
    <property type="match status" value="1"/>
</dbReference>